<dbReference type="AlphaFoldDB" id="A0A1V0RTC5"/>
<dbReference type="OrthoDB" id="5734415at2"/>
<dbReference type="KEGG" id="rmm:ROSMUCSMR3_03401"/>
<dbReference type="InterPro" id="IPR027417">
    <property type="entry name" value="P-loop_NTPase"/>
</dbReference>
<gene>
    <name evidence="1" type="ORF">ROSMUCSMR3_03401</name>
</gene>
<dbReference type="EMBL" id="CP020474">
    <property type="protein sequence ID" value="ARE84862.1"/>
    <property type="molecule type" value="Genomic_DNA"/>
</dbReference>
<sequence>MRTVILHHHLFKNAGTSLDQILKGNFGPAWVTREFSASPSRHGNTPEVESWIRDNPEAVAFSSHTMMGPPPQVEGVRIVSMVLLRDPIDRIKSAYRFERTQVAETFGAVLAKHTDLEGYVKVRLSLKQDRQCRNFQTYRLAALVPGKGSELERAKQALERITIVGLVADFSGAVARLTAEISDTFPNFRWEEVHSNRSDATSATQEQSNLNELLKQYNADDLALLSDLSSAAPIVPPMAAP</sequence>
<name>A0A1V0RTC5_9RHOB</name>
<evidence type="ECO:0000313" key="1">
    <source>
        <dbReference type="EMBL" id="ARE84862.1"/>
    </source>
</evidence>
<dbReference type="Proteomes" id="UP000192273">
    <property type="component" value="Chromosome"/>
</dbReference>
<proteinExistence type="predicted"/>
<dbReference type="Gene3D" id="3.40.50.300">
    <property type="entry name" value="P-loop containing nucleotide triphosphate hydrolases"/>
    <property type="match status" value="1"/>
</dbReference>
<keyword evidence="2" id="KW-1185">Reference proteome</keyword>
<evidence type="ECO:0000313" key="2">
    <source>
        <dbReference type="Proteomes" id="UP000192273"/>
    </source>
</evidence>
<protein>
    <recommendedName>
        <fullName evidence="3">Sulfotransferase family protein</fullName>
    </recommendedName>
</protein>
<reference evidence="1 2" key="1">
    <citation type="submission" date="2017-03" db="EMBL/GenBank/DDBJ databases">
        <title>Genome Sequence of Roseovarius mucosus strain SMR3 Isolated from a culture of the Diatom Skeletonema marinoi.</title>
        <authorList>
            <person name="Topel M."/>
            <person name="Pinder M."/>
            <person name="Johansson O.N."/>
            <person name="Kourtchenko O."/>
            <person name="Godhe A."/>
            <person name="Clarke A.K."/>
        </authorList>
    </citation>
    <scope>NUCLEOTIDE SEQUENCE [LARGE SCALE GENOMIC DNA]</scope>
    <source>
        <strain evidence="1 2">SMR3</strain>
    </source>
</reference>
<organism evidence="1 2">
    <name type="scientific">Roseovarius mucosus</name>
    <dbReference type="NCBI Taxonomy" id="215743"/>
    <lineage>
        <taxon>Bacteria</taxon>
        <taxon>Pseudomonadati</taxon>
        <taxon>Pseudomonadota</taxon>
        <taxon>Alphaproteobacteria</taxon>
        <taxon>Rhodobacterales</taxon>
        <taxon>Roseobacteraceae</taxon>
        <taxon>Roseovarius</taxon>
    </lineage>
</organism>
<evidence type="ECO:0008006" key="3">
    <source>
        <dbReference type="Google" id="ProtNLM"/>
    </source>
</evidence>
<dbReference type="RefSeq" id="WP_081508059.1">
    <property type="nucleotide sequence ID" value="NZ_CP020474.1"/>
</dbReference>
<accession>A0A1V0RTC5</accession>